<evidence type="ECO:0000313" key="2">
    <source>
        <dbReference type="EMBL" id="EFJ38014.1"/>
    </source>
</evidence>
<dbReference type="Proteomes" id="UP000001514">
    <property type="component" value="Unassembled WGS sequence"/>
</dbReference>
<feature type="compositionally biased region" description="Polar residues" evidence="1">
    <location>
        <begin position="117"/>
        <end position="132"/>
    </location>
</feature>
<dbReference type="InParanoid" id="D8QMY8"/>
<accession>D8QMY8</accession>
<dbReference type="AlphaFoldDB" id="D8QMY8"/>
<proteinExistence type="predicted"/>
<protein>
    <submittedName>
        <fullName evidence="2">Uncharacterized protein</fullName>
    </submittedName>
</protein>
<evidence type="ECO:0000313" key="3">
    <source>
        <dbReference type="Proteomes" id="UP000001514"/>
    </source>
</evidence>
<feature type="region of interest" description="Disordered" evidence="1">
    <location>
        <begin position="1"/>
        <end position="143"/>
    </location>
</feature>
<reference evidence="2 3" key="1">
    <citation type="journal article" date="2011" name="Science">
        <title>The Selaginella genome identifies genetic changes associated with the evolution of vascular plants.</title>
        <authorList>
            <person name="Banks J.A."/>
            <person name="Nishiyama T."/>
            <person name="Hasebe M."/>
            <person name="Bowman J.L."/>
            <person name="Gribskov M."/>
            <person name="dePamphilis C."/>
            <person name="Albert V.A."/>
            <person name="Aono N."/>
            <person name="Aoyama T."/>
            <person name="Ambrose B.A."/>
            <person name="Ashton N.W."/>
            <person name="Axtell M.J."/>
            <person name="Barker E."/>
            <person name="Barker M.S."/>
            <person name="Bennetzen J.L."/>
            <person name="Bonawitz N.D."/>
            <person name="Chapple C."/>
            <person name="Cheng C."/>
            <person name="Correa L.G."/>
            <person name="Dacre M."/>
            <person name="DeBarry J."/>
            <person name="Dreyer I."/>
            <person name="Elias M."/>
            <person name="Engstrom E.M."/>
            <person name="Estelle M."/>
            <person name="Feng L."/>
            <person name="Finet C."/>
            <person name="Floyd S.K."/>
            <person name="Frommer W.B."/>
            <person name="Fujita T."/>
            <person name="Gramzow L."/>
            <person name="Gutensohn M."/>
            <person name="Harholt J."/>
            <person name="Hattori M."/>
            <person name="Heyl A."/>
            <person name="Hirai T."/>
            <person name="Hiwatashi Y."/>
            <person name="Ishikawa M."/>
            <person name="Iwata M."/>
            <person name="Karol K.G."/>
            <person name="Koehler B."/>
            <person name="Kolukisaoglu U."/>
            <person name="Kubo M."/>
            <person name="Kurata T."/>
            <person name="Lalonde S."/>
            <person name="Li K."/>
            <person name="Li Y."/>
            <person name="Litt A."/>
            <person name="Lyons E."/>
            <person name="Manning G."/>
            <person name="Maruyama T."/>
            <person name="Michael T.P."/>
            <person name="Mikami K."/>
            <person name="Miyazaki S."/>
            <person name="Morinaga S."/>
            <person name="Murata T."/>
            <person name="Mueller-Roeber B."/>
            <person name="Nelson D.R."/>
            <person name="Obara M."/>
            <person name="Oguri Y."/>
            <person name="Olmstead R.G."/>
            <person name="Onodera N."/>
            <person name="Petersen B.L."/>
            <person name="Pils B."/>
            <person name="Prigge M."/>
            <person name="Rensing S.A."/>
            <person name="Riano-Pachon D.M."/>
            <person name="Roberts A.W."/>
            <person name="Sato Y."/>
            <person name="Scheller H.V."/>
            <person name="Schulz B."/>
            <person name="Schulz C."/>
            <person name="Shakirov E.V."/>
            <person name="Shibagaki N."/>
            <person name="Shinohara N."/>
            <person name="Shippen D.E."/>
            <person name="Soerensen I."/>
            <person name="Sotooka R."/>
            <person name="Sugimoto N."/>
            <person name="Sugita M."/>
            <person name="Sumikawa N."/>
            <person name="Tanurdzic M."/>
            <person name="Theissen G."/>
            <person name="Ulvskov P."/>
            <person name="Wakazuki S."/>
            <person name="Weng J.K."/>
            <person name="Willats W.W."/>
            <person name="Wipf D."/>
            <person name="Wolf P.G."/>
            <person name="Yang L."/>
            <person name="Zimmer A.D."/>
            <person name="Zhu Q."/>
            <person name="Mitros T."/>
            <person name="Hellsten U."/>
            <person name="Loque D."/>
            <person name="Otillar R."/>
            <person name="Salamov A."/>
            <person name="Schmutz J."/>
            <person name="Shapiro H."/>
            <person name="Lindquist E."/>
            <person name="Lucas S."/>
            <person name="Rokhsar D."/>
            <person name="Grigoriev I.V."/>
        </authorList>
    </citation>
    <scope>NUCLEOTIDE SEQUENCE [LARGE SCALE GENOMIC DNA]</scope>
</reference>
<gene>
    <name evidence="2" type="ORF">SELMODRAFT_402758</name>
</gene>
<name>D8QMY8_SELML</name>
<dbReference type="Gramene" id="EFJ38014">
    <property type="protein sequence ID" value="EFJ38014"/>
    <property type="gene ID" value="SELMODRAFT_402758"/>
</dbReference>
<dbReference type="KEGG" id="smo:SELMODRAFT_402758"/>
<evidence type="ECO:0000256" key="1">
    <source>
        <dbReference type="SAM" id="MobiDB-lite"/>
    </source>
</evidence>
<sequence>MKLCSAAPVESVDDENPFGRKEIILEARTPSPDHPSAVMSYQPSRPKTAANESEKRIDPAPNAAAWNDSKEQTKFSGIASPSPKDAAKRYEEQISTAATAAAAKRSKEPISAAASPATRNYSESIDGAQSSAGACRNEPREGKIALPHERGISILDILEDDEMPTQKRLREGYEDFPWDTMRSPARQRRGPGYLPVGREEMSQTTQLPSLREEPNAYFVEGLTSEEDEPLALALTSGSLWEEGKSSMLRKTVPVVTYELSNENEQDVDFSHWGAGWKHFDMTLGGIFPD</sequence>
<organism evidence="3">
    <name type="scientific">Selaginella moellendorffii</name>
    <name type="common">Spikemoss</name>
    <dbReference type="NCBI Taxonomy" id="88036"/>
    <lineage>
        <taxon>Eukaryota</taxon>
        <taxon>Viridiplantae</taxon>
        <taxon>Streptophyta</taxon>
        <taxon>Embryophyta</taxon>
        <taxon>Tracheophyta</taxon>
        <taxon>Lycopodiopsida</taxon>
        <taxon>Selaginellales</taxon>
        <taxon>Selaginellaceae</taxon>
        <taxon>Selaginella</taxon>
    </lineage>
</organism>
<keyword evidence="3" id="KW-1185">Reference proteome</keyword>
<dbReference type="HOGENOM" id="CLU_964418_0_0_1"/>
<dbReference type="EMBL" id="GL377565">
    <property type="protein sequence ID" value="EFJ38014.1"/>
    <property type="molecule type" value="Genomic_DNA"/>
</dbReference>